<dbReference type="EMBL" id="SMFL01000004">
    <property type="protein sequence ID" value="TDE15386.1"/>
    <property type="molecule type" value="Genomic_DNA"/>
</dbReference>
<dbReference type="AlphaFoldDB" id="A0A4R5DM84"/>
<protein>
    <recommendedName>
        <fullName evidence="3">XRE family transcriptional regulator</fullName>
    </recommendedName>
</protein>
<dbReference type="Proteomes" id="UP000294850">
    <property type="component" value="Unassembled WGS sequence"/>
</dbReference>
<evidence type="ECO:0000313" key="2">
    <source>
        <dbReference type="Proteomes" id="UP000294850"/>
    </source>
</evidence>
<name>A0A4R5DM84_9BACT</name>
<accession>A0A4R5DM84</accession>
<comment type="caution">
    <text evidence="1">The sequence shown here is derived from an EMBL/GenBank/DDBJ whole genome shotgun (WGS) entry which is preliminary data.</text>
</comment>
<sequence length="117" mass="12847">MLKYRASILLNGKISYDNRALAQFWIMSNQPQSNIINMESSNFDQQAKHIVSEIKDIIESKGQDLDTVLASAGISGEDGEKIFSGETVPSLTQFLALCEISGITIKLPSVETPNNPM</sequence>
<reference evidence="1 2" key="1">
    <citation type="submission" date="2019-03" db="EMBL/GenBank/DDBJ databases">
        <title>Dyadobacter AR-3-6 sp. nov., isolated from arctic soil.</title>
        <authorList>
            <person name="Chaudhary D.K."/>
        </authorList>
    </citation>
    <scope>NUCLEOTIDE SEQUENCE [LARGE SCALE GENOMIC DNA]</scope>
    <source>
        <strain evidence="1 2">AR-3-6</strain>
    </source>
</reference>
<gene>
    <name evidence="1" type="ORF">E0F88_12800</name>
</gene>
<evidence type="ECO:0008006" key="3">
    <source>
        <dbReference type="Google" id="ProtNLM"/>
    </source>
</evidence>
<proteinExistence type="predicted"/>
<evidence type="ECO:0000313" key="1">
    <source>
        <dbReference type="EMBL" id="TDE15386.1"/>
    </source>
</evidence>
<organism evidence="1 2">
    <name type="scientific">Dyadobacter psychrotolerans</name>
    <dbReference type="NCBI Taxonomy" id="2541721"/>
    <lineage>
        <taxon>Bacteria</taxon>
        <taxon>Pseudomonadati</taxon>
        <taxon>Bacteroidota</taxon>
        <taxon>Cytophagia</taxon>
        <taxon>Cytophagales</taxon>
        <taxon>Spirosomataceae</taxon>
        <taxon>Dyadobacter</taxon>
    </lineage>
</organism>
<keyword evidence="2" id="KW-1185">Reference proteome</keyword>